<dbReference type="Pfam" id="PF13185">
    <property type="entry name" value="GAF_2"/>
    <property type="match status" value="1"/>
</dbReference>
<accession>A0A0K1E5M8</accession>
<dbReference type="OrthoDB" id="5485797at2"/>
<dbReference type="Gene3D" id="3.30.450.40">
    <property type="match status" value="1"/>
</dbReference>
<dbReference type="Gene3D" id="1.10.274.10">
    <property type="entry name" value="PtsI, HPr-binding domain"/>
    <property type="match status" value="1"/>
</dbReference>
<dbReference type="SUPFAM" id="SSF47831">
    <property type="entry name" value="Enzyme I of the PEP:sugar phosphotransferase system HPr-binding (sub)domain"/>
    <property type="match status" value="1"/>
</dbReference>
<evidence type="ECO:0000256" key="2">
    <source>
        <dbReference type="ARBA" id="ARBA00022679"/>
    </source>
</evidence>
<dbReference type="PANTHER" id="PTHR46244:SF6">
    <property type="entry name" value="PHOSPHOENOLPYRUVATE-PROTEIN PHOSPHOTRANSFERASE"/>
    <property type="match status" value="1"/>
</dbReference>
<evidence type="ECO:0000313" key="6">
    <source>
        <dbReference type="Proteomes" id="UP000067626"/>
    </source>
</evidence>
<dbReference type="InterPro" id="IPR050499">
    <property type="entry name" value="PEP-utilizing_PTS_enzyme"/>
</dbReference>
<keyword evidence="6" id="KW-1185">Reference proteome</keyword>
<protein>
    <submittedName>
        <fullName evidence="5">Phosphoenolpyruvate-protein phosphotransferase</fullName>
        <ecNumber evidence="5">2.7.3.9</ecNumber>
    </submittedName>
</protein>
<dbReference type="Proteomes" id="UP000067626">
    <property type="component" value="Chromosome"/>
</dbReference>
<evidence type="ECO:0000256" key="1">
    <source>
        <dbReference type="ARBA" id="ARBA00007837"/>
    </source>
</evidence>
<keyword evidence="2 5" id="KW-0808">Transferase</keyword>
<dbReference type="GO" id="GO:0008965">
    <property type="term" value="F:phosphoenolpyruvate-protein phosphotransferase activity"/>
    <property type="evidence" value="ECO:0007669"/>
    <property type="project" value="UniProtKB-EC"/>
</dbReference>
<dbReference type="EMBL" id="CP012159">
    <property type="protein sequence ID" value="AKT35997.1"/>
    <property type="molecule type" value="Genomic_DNA"/>
</dbReference>
<dbReference type="Gene3D" id="3.50.30.10">
    <property type="entry name" value="Phosphohistidine domain"/>
    <property type="match status" value="1"/>
</dbReference>
<feature type="domain" description="GAF" evidence="4">
    <location>
        <begin position="71"/>
        <end position="218"/>
    </location>
</feature>
<dbReference type="GO" id="GO:0009401">
    <property type="term" value="P:phosphoenolpyruvate-dependent sugar phosphotransferase system"/>
    <property type="evidence" value="ECO:0007669"/>
    <property type="project" value="InterPro"/>
</dbReference>
<feature type="region of interest" description="Disordered" evidence="3">
    <location>
        <begin position="1"/>
        <end position="53"/>
    </location>
</feature>
<dbReference type="STRING" id="52.CMC5_001090"/>
<dbReference type="PANTHER" id="PTHR46244">
    <property type="entry name" value="PHOSPHOENOLPYRUVATE-PROTEIN PHOSPHOTRANSFERASE"/>
    <property type="match status" value="1"/>
</dbReference>
<dbReference type="InterPro" id="IPR003018">
    <property type="entry name" value="GAF"/>
</dbReference>
<dbReference type="InterPro" id="IPR029016">
    <property type="entry name" value="GAF-like_dom_sf"/>
</dbReference>
<dbReference type="InterPro" id="IPR008731">
    <property type="entry name" value="PTS_EIN"/>
</dbReference>
<gene>
    <name evidence="5" type="primary">ptsI</name>
    <name evidence="5" type="ORF">CMC5_001090</name>
</gene>
<dbReference type="KEGG" id="ccro:CMC5_001090"/>
<reference evidence="5 6" key="1">
    <citation type="submission" date="2015-07" db="EMBL/GenBank/DDBJ databases">
        <title>Genome analysis of myxobacterium Chondromyces crocatus Cm c5 reveals a high potential for natural compound synthesis and the genetic basis for the loss of fruiting body formation.</title>
        <authorList>
            <person name="Zaburannyi N."/>
            <person name="Bunk B."/>
            <person name="Maier J."/>
            <person name="Overmann J."/>
            <person name="Mueller R."/>
        </authorList>
    </citation>
    <scope>NUCLEOTIDE SEQUENCE [LARGE SCALE GENOMIC DNA]</scope>
    <source>
        <strain evidence="5 6">Cm c5</strain>
    </source>
</reference>
<keyword evidence="5" id="KW-0670">Pyruvate</keyword>
<dbReference type="AlphaFoldDB" id="A0A0K1E5M8"/>
<dbReference type="EC" id="2.7.3.9" evidence="5"/>
<name>A0A0K1E5M8_CHOCO</name>
<evidence type="ECO:0000256" key="3">
    <source>
        <dbReference type="SAM" id="MobiDB-lite"/>
    </source>
</evidence>
<organism evidence="5 6">
    <name type="scientific">Chondromyces crocatus</name>
    <dbReference type="NCBI Taxonomy" id="52"/>
    <lineage>
        <taxon>Bacteria</taxon>
        <taxon>Pseudomonadati</taxon>
        <taxon>Myxococcota</taxon>
        <taxon>Polyangia</taxon>
        <taxon>Polyangiales</taxon>
        <taxon>Polyangiaceae</taxon>
        <taxon>Chondromyces</taxon>
    </lineage>
</organism>
<dbReference type="SMART" id="SM00065">
    <property type="entry name" value="GAF"/>
    <property type="match status" value="1"/>
</dbReference>
<dbReference type="Pfam" id="PF05524">
    <property type="entry name" value="PEP-utilisers_N"/>
    <property type="match status" value="1"/>
</dbReference>
<proteinExistence type="inferred from homology"/>
<comment type="similarity">
    <text evidence="1">Belongs to the PEP-utilizing enzyme family.</text>
</comment>
<evidence type="ECO:0000313" key="5">
    <source>
        <dbReference type="EMBL" id="AKT35997.1"/>
    </source>
</evidence>
<sequence>MASRADSSPPPRPLDEMTSRQSEPRAVAAAHQATSSDREPRQPLPAGEQEHGPERLDQVLDFVSFVAKPMPLSLLLDEAPRRIAAILGAEVASLYLLEGDKDQLVMRGNVGFPRQARGTVRLGIGQGITWTAVERMRPISVVHAAEHERYREFPELDEERFPVFLAAPIIGNGRPLGAIVVQRAGSTAFERRDIELLLALTAPIAVAIRHAHLLDELRDRRQRSGGGTRKVTLPGVPVVAGRALGAIAALRRPATSTLGTRHEHSDKKLLRSAFEMADRALTELQSRADQQGLGKEAAFLSTYVLMIKDQRLKERAFEFITEGRTVAQALGTVAREAARAANGVVGDPFLQERAHDIEDLCDALVMLASPDARAELPSKAVLIGDQLTVFDLLISSRAQPVGVALTERAGVRSRVLLKLLGMPSIVDVVGGFRWASPGDVALLDADHGFLVINPSRAEVASVRALRRKERTATSPLEEGVLGGQNDDGEGYVVTAEDLAGS</sequence>
<dbReference type="SUPFAM" id="SSF55781">
    <property type="entry name" value="GAF domain-like"/>
    <property type="match status" value="1"/>
</dbReference>
<dbReference type="InterPro" id="IPR036637">
    <property type="entry name" value="Phosphohistidine_dom_sf"/>
</dbReference>
<dbReference type="SUPFAM" id="SSF52009">
    <property type="entry name" value="Phosphohistidine domain"/>
    <property type="match status" value="1"/>
</dbReference>
<evidence type="ECO:0000259" key="4">
    <source>
        <dbReference type="SMART" id="SM00065"/>
    </source>
</evidence>
<dbReference type="InterPro" id="IPR036618">
    <property type="entry name" value="PtsI_HPr-bd_sf"/>
</dbReference>